<reference evidence="1" key="1">
    <citation type="journal article" date="2014" name="Front. Microbiol.">
        <title>High frequency of phylogenetically diverse reductive dehalogenase-homologous genes in deep subseafloor sedimentary metagenomes.</title>
        <authorList>
            <person name="Kawai M."/>
            <person name="Futagami T."/>
            <person name="Toyoda A."/>
            <person name="Takaki Y."/>
            <person name="Nishi S."/>
            <person name="Hori S."/>
            <person name="Arai W."/>
            <person name="Tsubouchi T."/>
            <person name="Morono Y."/>
            <person name="Uchiyama I."/>
            <person name="Ito T."/>
            <person name="Fujiyama A."/>
            <person name="Inagaki F."/>
            <person name="Takami H."/>
        </authorList>
    </citation>
    <scope>NUCLEOTIDE SEQUENCE</scope>
    <source>
        <strain evidence="1">Expedition CK06-06</strain>
    </source>
</reference>
<proteinExistence type="predicted"/>
<name>X0W697_9ZZZZ</name>
<dbReference type="AlphaFoldDB" id="X0W697"/>
<evidence type="ECO:0008006" key="2">
    <source>
        <dbReference type="Google" id="ProtNLM"/>
    </source>
</evidence>
<protein>
    <recommendedName>
        <fullName evidence="2">Alpha-D-phosphohexomutase C-terminal domain-containing protein</fullName>
    </recommendedName>
</protein>
<feature type="non-terminal residue" evidence="1">
    <location>
        <position position="1"/>
    </location>
</feature>
<dbReference type="EMBL" id="BARS01036117">
    <property type="protein sequence ID" value="GAG26075.1"/>
    <property type="molecule type" value="Genomic_DNA"/>
</dbReference>
<organism evidence="1">
    <name type="scientific">marine sediment metagenome</name>
    <dbReference type="NCBI Taxonomy" id="412755"/>
    <lineage>
        <taxon>unclassified sequences</taxon>
        <taxon>metagenomes</taxon>
        <taxon>ecological metagenomes</taxon>
    </lineage>
</organism>
<gene>
    <name evidence="1" type="ORF">S01H1_55549</name>
</gene>
<evidence type="ECO:0000313" key="1">
    <source>
        <dbReference type="EMBL" id="GAG26075.1"/>
    </source>
</evidence>
<accession>X0W697</accession>
<sequence length="48" mass="5618">KFRDMPHTWGLMRASGTFPKLEVFSWAKERGNMMKAKDILLGEVQKHL</sequence>
<comment type="caution">
    <text evidence="1">The sequence shown here is derived from an EMBL/GenBank/DDBJ whole genome shotgun (WGS) entry which is preliminary data.</text>
</comment>